<dbReference type="Pfam" id="PF01041">
    <property type="entry name" value="DegT_DnrJ_EryC1"/>
    <property type="match status" value="1"/>
</dbReference>
<dbReference type="GO" id="GO:0008483">
    <property type="term" value="F:transaminase activity"/>
    <property type="evidence" value="ECO:0007669"/>
    <property type="project" value="UniProtKB-KW"/>
</dbReference>
<feature type="modified residue" description="N6-(pyridoxal phosphate)lysine" evidence="2">
    <location>
        <position position="190"/>
    </location>
</feature>
<sequence length="378" mass="43118">MKITNKKIVLFYPHLSKAAKDAARKQMDTRWIGQGPLVDKFELEFEKQISHNHKAIAVNSCTSALHLAYILAGIKDGDEVIGPVFSCSASYAGLLYQRARVVFADINKDNLNLNPDHVEKLLKVRKERVKAIVVVHYGGYLVDMDKIHTIARKWNIPVIEDAAQAIGATYKGKNVGEISQYTAYSFQAIKSLTTGDGGMLTIEDPILEEKAKRIRWFGIDRKAKFEERWKKDIFEVGYKYQMTDIEAAMGLGGLKDLSNVINHSKKLFEAYVKGLEGIPGIRVMNKNVLTKTDGTNPTYWLCTIEVDNKEALKKKLVEHNIESNETHFRCDRYSIYGGRVYDCPNMDFLENRYLLLPMHWYVTLEDVDRVCKVIKSGW</sequence>
<evidence type="ECO:0000313" key="4">
    <source>
        <dbReference type="EMBL" id="KKR64600.1"/>
    </source>
</evidence>
<dbReference type="PANTHER" id="PTHR30244">
    <property type="entry name" value="TRANSAMINASE"/>
    <property type="match status" value="1"/>
</dbReference>
<evidence type="ECO:0000313" key="5">
    <source>
        <dbReference type="Proteomes" id="UP000034293"/>
    </source>
</evidence>
<dbReference type="InterPro" id="IPR015424">
    <property type="entry name" value="PyrdxlP-dep_Trfase"/>
</dbReference>
<keyword evidence="2 3" id="KW-0663">Pyridoxal phosphate</keyword>
<evidence type="ECO:0000256" key="1">
    <source>
        <dbReference type="PIRSR" id="PIRSR000390-1"/>
    </source>
</evidence>
<dbReference type="InterPro" id="IPR000653">
    <property type="entry name" value="DegT/StrS_aminotransferase"/>
</dbReference>
<gene>
    <name evidence="4" type="ORF">UU02_C0006G0007</name>
</gene>
<dbReference type="EMBL" id="LBZA01000006">
    <property type="protein sequence ID" value="KKR64600.1"/>
    <property type="molecule type" value="Genomic_DNA"/>
</dbReference>
<proteinExistence type="inferred from homology"/>
<dbReference type="Gene3D" id="3.90.1150.10">
    <property type="entry name" value="Aspartate Aminotransferase, domain 1"/>
    <property type="match status" value="1"/>
</dbReference>
<feature type="active site" description="Proton acceptor" evidence="1">
    <location>
        <position position="190"/>
    </location>
</feature>
<name>A0A0G0UY42_9BACT</name>
<dbReference type="SUPFAM" id="SSF53383">
    <property type="entry name" value="PLP-dependent transferases"/>
    <property type="match status" value="1"/>
</dbReference>
<protein>
    <submittedName>
        <fullName evidence="4">DegT/DnrJ/EryC1/StrS aminotransferase</fullName>
    </submittedName>
</protein>
<dbReference type="GO" id="GO:0000271">
    <property type="term" value="P:polysaccharide biosynthetic process"/>
    <property type="evidence" value="ECO:0007669"/>
    <property type="project" value="TreeGrafter"/>
</dbReference>
<dbReference type="GO" id="GO:0030170">
    <property type="term" value="F:pyridoxal phosphate binding"/>
    <property type="evidence" value="ECO:0007669"/>
    <property type="project" value="TreeGrafter"/>
</dbReference>
<reference evidence="4 5" key="1">
    <citation type="journal article" date="2015" name="Nature">
        <title>rRNA introns, odd ribosomes, and small enigmatic genomes across a large radiation of phyla.</title>
        <authorList>
            <person name="Brown C.T."/>
            <person name="Hug L.A."/>
            <person name="Thomas B.C."/>
            <person name="Sharon I."/>
            <person name="Castelle C.J."/>
            <person name="Singh A."/>
            <person name="Wilkins M.J."/>
            <person name="Williams K.H."/>
            <person name="Banfield J.F."/>
        </authorList>
    </citation>
    <scope>NUCLEOTIDE SEQUENCE [LARGE SCALE GENOMIC DNA]</scope>
</reference>
<organism evidence="4 5">
    <name type="scientific">Candidatus Woesebacteria bacterium GW2011_GWA1_40_43</name>
    <dbReference type="NCBI Taxonomy" id="1618553"/>
    <lineage>
        <taxon>Bacteria</taxon>
        <taxon>Candidatus Woeseibacteriota</taxon>
    </lineage>
</organism>
<keyword evidence="4" id="KW-0808">Transferase</keyword>
<dbReference type="InterPro" id="IPR015422">
    <property type="entry name" value="PyrdxlP-dep_Trfase_small"/>
</dbReference>
<dbReference type="CDD" id="cd00616">
    <property type="entry name" value="AHBA_syn"/>
    <property type="match status" value="1"/>
</dbReference>
<evidence type="ECO:0000256" key="3">
    <source>
        <dbReference type="RuleBase" id="RU004508"/>
    </source>
</evidence>
<dbReference type="PIRSF" id="PIRSF000390">
    <property type="entry name" value="PLP_StrS"/>
    <property type="match status" value="1"/>
</dbReference>
<dbReference type="InterPro" id="IPR015421">
    <property type="entry name" value="PyrdxlP-dep_Trfase_major"/>
</dbReference>
<dbReference type="Gene3D" id="3.40.640.10">
    <property type="entry name" value="Type I PLP-dependent aspartate aminotransferase-like (Major domain)"/>
    <property type="match status" value="1"/>
</dbReference>
<comment type="similarity">
    <text evidence="3">Belongs to the DegT/DnrJ/EryC1 family.</text>
</comment>
<dbReference type="Proteomes" id="UP000034293">
    <property type="component" value="Unassembled WGS sequence"/>
</dbReference>
<evidence type="ECO:0000256" key="2">
    <source>
        <dbReference type="PIRSR" id="PIRSR000390-2"/>
    </source>
</evidence>
<accession>A0A0G0UY42</accession>
<dbReference type="AlphaFoldDB" id="A0A0G0UY42"/>
<comment type="caution">
    <text evidence="4">The sequence shown here is derived from an EMBL/GenBank/DDBJ whole genome shotgun (WGS) entry which is preliminary data.</text>
</comment>
<keyword evidence="4" id="KW-0032">Aminotransferase</keyword>
<dbReference type="PANTHER" id="PTHR30244:SF34">
    <property type="entry name" value="DTDP-4-AMINO-4,6-DIDEOXYGALACTOSE TRANSAMINASE"/>
    <property type="match status" value="1"/>
</dbReference>